<dbReference type="EMBL" id="CM020619">
    <property type="protein sequence ID" value="KAK1866446.1"/>
    <property type="molecule type" value="Genomic_DNA"/>
</dbReference>
<dbReference type="Proteomes" id="UP000798662">
    <property type="component" value="Chromosome 2"/>
</dbReference>
<keyword evidence="2" id="KW-1185">Reference proteome</keyword>
<proteinExistence type="predicted"/>
<evidence type="ECO:0000313" key="1">
    <source>
        <dbReference type="EMBL" id="KAK1866446.1"/>
    </source>
</evidence>
<gene>
    <name evidence="1" type="ORF">I4F81_008965</name>
</gene>
<name>A0ACC3C837_PYRYE</name>
<reference evidence="1" key="1">
    <citation type="submission" date="2019-11" db="EMBL/GenBank/DDBJ databases">
        <title>Nori genome reveals adaptations in red seaweeds to the harsh intertidal environment.</title>
        <authorList>
            <person name="Wang D."/>
            <person name="Mao Y."/>
        </authorList>
    </citation>
    <scope>NUCLEOTIDE SEQUENCE</scope>
    <source>
        <tissue evidence="1">Gametophyte</tissue>
    </source>
</reference>
<evidence type="ECO:0000313" key="2">
    <source>
        <dbReference type="Proteomes" id="UP000798662"/>
    </source>
</evidence>
<sequence length="469" mass="47565">MTVDAPPPPPTPAELLSAISAAAAPAAARLSAAAAGVTAAAATAAATVRAELSPRVAAAAAAVSAHLPPPVAAHLTAATAATTAAVARGLSAGPPPAAARALDAVALPLSAALSASPAVVSAAADAGVDVTGVAFARAVLAVAAAPLIWNLAARAEYATGALSRVFGRRGGCYVLAAWIFCFSLYRDALVVAAMREGASWGAVGGGWLATIVSAARGWEGVLGALGGLLVGSSMWQLGITGTYLGDYFGILMPARVTGFPFSWTSAPMYDGSSLLFVAKAIGENSPVGLLLAAWVYVVYALARAAEEYVGCLSLCWMVAVSGLSCGAGFFMCLRGGVFIEELAVRGGAMRFAHVVLVGARGRAKWGDGVPQHTDTGALCLASGVRAHPTCACSVALLRSSASYFLPLQPLHRPHLREGRSRGRSGCHAVQEASVGHACKRWLLPRPRSRRLVSDVLALSSPLQPVECVS</sequence>
<accession>A0ACC3C837</accession>
<organism evidence="1 2">
    <name type="scientific">Pyropia yezoensis</name>
    <name type="common">Susabi-nori</name>
    <name type="synonym">Porphyra yezoensis</name>
    <dbReference type="NCBI Taxonomy" id="2788"/>
    <lineage>
        <taxon>Eukaryota</taxon>
        <taxon>Rhodophyta</taxon>
        <taxon>Bangiophyceae</taxon>
        <taxon>Bangiales</taxon>
        <taxon>Bangiaceae</taxon>
        <taxon>Pyropia</taxon>
    </lineage>
</organism>
<comment type="caution">
    <text evidence="1">The sequence shown here is derived from an EMBL/GenBank/DDBJ whole genome shotgun (WGS) entry which is preliminary data.</text>
</comment>
<protein>
    <submittedName>
        <fullName evidence="1">Uncharacterized protein</fullName>
    </submittedName>
</protein>